<feature type="region of interest" description="Disordered" evidence="5">
    <location>
        <begin position="1114"/>
        <end position="1150"/>
    </location>
</feature>
<feature type="compositionally biased region" description="Low complexity" evidence="5">
    <location>
        <begin position="285"/>
        <end position="297"/>
    </location>
</feature>
<keyword evidence="9" id="KW-1185">Reference proteome</keyword>
<feature type="compositionally biased region" description="Basic and acidic residues" evidence="5">
    <location>
        <begin position="1255"/>
        <end position="1265"/>
    </location>
</feature>
<dbReference type="PROSITE" id="PS51469">
    <property type="entry name" value="SUN"/>
    <property type="match status" value="1"/>
</dbReference>
<dbReference type="PANTHER" id="PTHR12953">
    <property type="entry name" value="MEMBRANE PROTEIN CH1 RELATED"/>
    <property type="match status" value="1"/>
</dbReference>
<evidence type="ECO:0000256" key="6">
    <source>
        <dbReference type="SAM" id="SignalP"/>
    </source>
</evidence>
<feature type="region of interest" description="Disordered" evidence="5">
    <location>
        <begin position="663"/>
        <end position="695"/>
    </location>
</feature>
<evidence type="ECO:0000256" key="4">
    <source>
        <dbReference type="ARBA" id="ARBA00023136"/>
    </source>
</evidence>
<feature type="compositionally biased region" description="Polar residues" evidence="5">
    <location>
        <begin position="1371"/>
        <end position="1381"/>
    </location>
</feature>
<dbReference type="Proteomes" id="UP000008867">
    <property type="component" value="Chromosome 14"/>
</dbReference>
<proteinExistence type="predicted"/>
<feature type="region of interest" description="Disordered" evidence="5">
    <location>
        <begin position="1306"/>
        <end position="1421"/>
    </location>
</feature>
<feature type="region of interest" description="Disordered" evidence="5">
    <location>
        <begin position="578"/>
        <end position="620"/>
    </location>
</feature>
<dbReference type="GO" id="GO:0005737">
    <property type="term" value="C:cytoplasm"/>
    <property type="evidence" value="ECO:0007669"/>
    <property type="project" value="TreeGrafter"/>
</dbReference>
<feature type="chain" id="PRO_5003216860" description="SUN domain-containing protein" evidence="6">
    <location>
        <begin position="24"/>
        <end position="1421"/>
    </location>
</feature>
<keyword evidence="3" id="KW-1133">Transmembrane helix</keyword>
<dbReference type="PANTHER" id="PTHR12953:SF0">
    <property type="entry name" value="SUN DOMAIN-CONTAINING OSSIFICATION FACTOR"/>
    <property type="match status" value="1"/>
</dbReference>
<dbReference type="Pfam" id="PF07738">
    <property type="entry name" value="Sad1_UNC"/>
    <property type="match status" value="1"/>
</dbReference>
<feature type="region of interest" description="Disordered" evidence="5">
    <location>
        <begin position="151"/>
        <end position="253"/>
    </location>
</feature>
<feature type="compositionally biased region" description="Polar residues" evidence="5">
    <location>
        <begin position="794"/>
        <end position="808"/>
    </location>
</feature>
<gene>
    <name evidence="8" type="ORF">sr15295</name>
</gene>
<dbReference type="eggNOG" id="KOG1396">
    <property type="taxonomic scope" value="Eukaryota"/>
</dbReference>
<feature type="region of interest" description="Disordered" evidence="5">
    <location>
        <begin position="955"/>
        <end position="1061"/>
    </location>
</feature>
<feature type="region of interest" description="Disordered" evidence="5">
    <location>
        <begin position="736"/>
        <end position="809"/>
    </location>
</feature>
<dbReference type="InterPro" id="IPR045120">
    <property type="entry name" value="Suco/Slp1-like"/>
</dbReference>
<feature type="compositionally biased region" description="Basic and acidic residues" evidence="5">
    <location>
        <begin position="1347"/>
        <end position="1368"/>
    </location>
</feature>
<feature type="compositionally biased region" description="Polar residues" evidence="5">
    <location>
        <begin position="1045"/>
        <end position="1061"/>
    </location>
</feature>
<feature type="compositionally biased region" description="Basic and acidic residues" evidence="5">
    <location>
        <begin position="151"/>
        <end position="163"/>
    </location>
</feature>
<feature type="region of interest" description="Disordered" evidence="5">
    <location>
        <begin position="276"/>
        <end position="395"/>
    </location>
</feature>
<protein>
    <recommendedName>
        <fullName evidence="7">SUN domain-containing protein</fullName>
    </recommendedName>
</protein>
<reference evidence="8 9" key="1">
    <citation type="journal article" date="2010" name="Science">
        <title>Pathogenicity determinants in smut fungi revealed by genome comparison.</title>
        <authorList>
            <person name="Schirawski J."/>
            <person name="Mannhaupt G."/>
            <person name="Muench K."/>
            <person name="Brefort T."/>
            <person name="Schipper K."/>
            <person name="Doehlemann G."/>
            <person name="Di Stasio M."/>
            <person name="Roessel N."/>
            <person name="Mendoza-Mendoza A."/>
            <person name="Pester D."/>
            <person name="Mueller O."/>
            <person name="Winterberg B."/>
            <person name="Meyer E."/>
            <person name="Ghareeb H."/>
            <person name="Wollenberg T."/>
            <person name="Muensterkoetter M."/>
            <person name="Wong P."/>
            <person name="Walter M."/>
            <person name="Stukenbrock E."/>
            <person name="Gueldener U."/>
            <person name="Kahmann R."/>
        </authorList>
    </citation>
    <scope>NUCLEOTIDE SEQUENCE [LARGE SCALE GENOMIC DNA]</scope>
    <source>
        <strain evidence="9">SRZ2</strain>
    </source>
</reference>
<dbReference type="GO" id="GO:0012505">
    <property type="term" value="C:endomembrane system"/>
    <property type="evidence" value="ECO:0007669"/>
    <property type="project" value="UniProtKB-SubCell"/>
</dbReference>
<dbReference type="OrthoDB" id="266334at2759"/>
<feature type="compositionally biased region" description="Low complexity" evidence="5">
    <location>
        <begin position="344"/>
        <end position="355"/>
    </location>
</feature>
<evidence type="ECO:0000256" key="1">
    <source>
        <dbReference type="ARBA" id="ARBA00004308"/>
    </source>
</evidence>
<evidence type="ECO:0000256" key="5">
    <source>
        <dbReference type="SAM" id="MobiDB-lite"/>
    </source>
</evidence>
<keyword evidence="2" id="KW-0812">Transmembrane</keyword>
<dbReference type="VEuPathDB" id="FungiDB:sr15295"/>
<dbReference type="HOGENOM" id="CLU_245414_0_0_1"/>
<feature type="signal peptide" evidence="6">
    <location>
        <begin position="1"/>
        <end position="23"/>
    </location>
</feature>
<feature type="compositionally biased region" description="Polar residues" evidence="5">
    <location>
        <begin position="981"/>
        <end position="1004"/>
    </location>
</feature>
<sequence>MRPSWFWPAVILVSAQLIKPCYTLLDSGASPDAEGSTTGTAEQAGHARVASPQTASAGSLVVQDTAQLSVRPGCRRSTDFFDQVCSIPSKGSTSGDHDSPSLLSPAVTADLLVCDLPEVEPLIRPDLRGQAAEKGPSATYAVSGTIVVHGDGSKLHSNGDRLPELGGSSLPRDATADARDAVTDPATSQPDASYPGPDDEGFWRQRDGQHEWHPASKQGGDQSQPTRDAKPHDAQPNQAENWLPRHQDPSGLSEYDAWSAEQEQGAFLSFNEWKERHAQDHSGHARGSSSNSARSAAQGKTTQARSASVDSSAPPQQTAGHSDAPLSKDDAAQHQGSISQTTRAGAANTPSTSSTPPAPSPGQTESTQASEHAVPAESRPPIEVADPPSRSISEPVKTGFSVAAGDTGSQLSKLKHRWNFASLDCAAVVHRTNPEAKFASSILSEKKDRYMLSPCPHPGGKLKGGSQFVIVELCEEIKIDTVVLANYEFFSNMFKKFTVTAARQLTGRENDWTQLGTFRARNVRGQQVFRIPSAPRSEAFFRYVRIDFLEHFGSEYYCPVSLLRVYGITEMEEYKREFEEHDAELDPAAEVGESEQESVQATLPAPAESAPPEVPMVRDASSNLDNANLTTQDEDIWRKHEQAFQRKLQNQSLTDEAAEIDMGDPMVSHSDNASAHTPATQLEQPAKSASSPRQPPIHEAVREYDVAQCVWEDDPTIKARFGDVCIRPRGEAKPFHHLSSLSRRRAETKTIAADTASATRSNPASSSIAAKSRPASAAGDTAENDTDRGRRSQRPSGAVTSQQGNPGSESVYRAIHRRLNALESNATLSHSYIEHSGQMLREVFARMEKRQEARMSDMLRALNASNWHQIESLKRRQHVDLQRAIFEFDVHRQQADNERRALLREVQLLAEEVLLEKRLSIAQLVMLLVVFVFVGMTRGSRAVPLFHTGFTKIGRSSKRREAKSDGQAVAPSSPSRASARIQSNSEAKQSNISLSRESEPTQPRTDARHETITGSGVLPQQSRSIVESTTPAATKVKPLPFGSTLPENTANSKAAGQSHQRNISKTLANGVAGRAIPRGETLTGMLSHPRNRGRLILFLETLDALDRAADRRRLPKSLTRQRPDARRSKVGDKVIDADGPLRPRTEPNVLLPSDVHGRIARSHRPLLTHKQEHGLTNGRRHATPGRDRKAETFGFDDVAGMSSDWTERSENGDASENAAYLSEDEDTAIHAAKSDLISLEPVEDLRINVLAERPDGTRTHHEPSHGHPATAAADSLPPALTAERLVATSEPDKHLALPDLPSIARADGHLSSSDSESEGGAWHRVLPRRIGNSNSLRRARQGTIDGKSYKVDSETKLSTKPEASDRRGSPRPSSAQGTGFKSQKPALSRLFRTGTPEVGGPTSPQNRRSGTPDTLRDVRPA</sequence>
<evidence type="ECO:0000256" key="2">
    <source>
        <dbReference type="ARBA" id="ARBA00022692"/>
    </source>
</evidence>
<keyword evidence="6" id="KW-0732">Signal</keyword>
<feature type="compositionally biased region" description="Polar residues" evidence="5">
    <location>
        <begin position="669"/>
        <end position="692"/>
    </location>
</feature>
<feature type="compositionally biased region" description="Polar residues" evidence="5">
    <location>
        <begin position="298"/>
        <end position="320"/>
    </location>
</feature>
<feature type="compositionally biased region" description="Polar residues" evidence="5">
    <location>
        <begin position="756"/>
        <end position="769"/>
    </location>
</feature>
<feature type="compositionally biased region" description="Low complexity" evidence="5">
    <location>
        <begin position="968"/>
        <end position="980"/>
    </location>
</feature>
<evidence type="ECO:0000259" key="7">
    <source>
        <dbReference type="PROSITE" id="PS51469"/>
    </source>
</evidence>
<feature type="compositionally biased region" description="Basic and acidic residues" evidence="5">
    <location>
        <begin position="1121"/>
        <end position="1145"/>
    </location>
</feature>
<keyword evidence="4" id="KW-0472">Membrane</keyword>
<comment type="subcellular location">
    <subcellularLocation>
        <location evidence="1">Endomembrane system</location>
    </subcellularLocation>
</comment>
<dbReference type="GO" id="GO:0016020">
    <property type="term" value="C:membrane"/>
    <property type="evidence" value="ECO:0007669"/>
    <property type="project" value="InterPro"/>
</dbReference>
<feature type="region of interest" description="Disordered" evidence="5">
    <location>
        <begin position="1255"/>
        <end position="1277"/>
    </location>
</feature>
<evidence type="ECO:0000313" key="8">
    <source>
        <dbReference type="EMBL" id="CBQ69226.1"/>
    </source>
</evidence>
<feature type="compositionally biased region" description="Polar residues" evidence="5">
    <location>
        <begin position="1012"/>
        <end position="1032"/>
    </location>
</feature>
<name>E6ZPR9_SPORE</name>
<feature type="compositionally biased region" description="Acidic residues" evidence="5">
    <location>
        <begin position="580"/>
        <end position="596"/>
    </location>
</feature>
<evidence type="ECO:0000256" key="3">
    <source>
        <dbReference type="ARBA" id="ARBA00022989"/>
    </source>
</evidence>
<dbReference type="EMBL" id="FQ311435">
    <property type="protein sequence ID" value="CBQ69226.1"/>
    <property type="molecule type" value="Genomic_DNA"/>
</dbReference>
<dbReference type="Gene3D" id="2.60.120.260">
    <property type="entry name" value="Galactose-binding domain-like"/>
    <property type="match status" value="1"/>
</dbReference>
<organism evidence="8 9">
    <name type="scientific">Sporisorium reilianum (strain SRZ2)</name>
    <name type="common">Maize head smut fungus</name>
    <dbReference type="NCBI Taxonomy" id="999809"/>
    <lineage>
        <taxon>Eukaryota</taxon>
        <taxon>Fungi</taxon>
        <taxon>Dikarya</taxon>
        <taxon>Basidiomycota</taxon>
        <taxon>Ustilaginomycotina</taxon>
        <taxon>Ustilaginomycetes</taxon>
        <taxon>Ustilaginales</taxon>
        <taxon>Ustilaginaceae</taxon>
        <taxon>Sporisorium</taxon>
    </lineage>
</organism>
<feature type="domain" description="SUN" evidence="7">
    <location>
        <begin position="392"/>
        <end position="570"/>
    </location>
</feature>
<accession>E6ZPR9</accession>
<feature type="compositionally biased region" description="Basic and acidic residues" evidence="5">
    <location>
        <begin position="201"/>
        <end position="214"/>
    </location>
</feature>
<dbReference type="GO" id="GO:0034975">
    <property type="term" value="P:protein folding in endoplasmic reticulum"/>
    <property type="evidence" value="ECO:0007669"/>
    <property type="project" value="TreeGrafter"/>
</dbReference>
<evidence type="ECO:0000313" key="9">
    <source>
        <dbReference type="Proteomes" id="UP000008867"/>
    </source>
</evidence>
<feature type="compositionally biased region" description="Polar residues" evidence="5">
    <location>
        <begin position="1402"/>
        <end position="1412"/>
    </location>
</feature>
<feature type="compositionally biased region" description="Polar residues" evidence="5">
    <location>
        <begin position="334"/>
        <end position="343"/>
    </location>
</feature>
<dbReference type="InterPro" id="IPR012919">
    <property type="entry name" value="SUN_dom"/>
</dbReference>
<feature type="region of interest" description="Disordered" evidence="5">
    <location>
        <begin position="30"/>
        <end position="56"/>
    </location>
</feature>